<name>A0A225UPL2_9STRA</name>
<comment type="caution">
    <text evidence="1">The sequence shown here is derived from an EMBL/GenBank/DDBJ whole genome shotgun (WGS) entry which is preliminary data.</text>
</comment>
<gene>
    <name evidence="1" type="ORF">PHMEG_00035054</name>
</gene>
<dbReference type="OrthoDB" id="119265at2759"/>
<keyword evidence="2" id="KW-1185">Reference proteome</keyword>
<protein>
    <submittedName>
        <fullName evidence="1">Uncharacterized protein</fullName>
    </submittedName>
</protein>
<dbReference type="AlphaFoldDB" id="A0A225UPL2"/>
<organism evidence="1 2">
    <name type="scientific">Phytophthora megakarya</name>
    <dbReference type="NCBI Taxonomy" id="4795"/>
    <lineage>
        <taxon>Eukaryota</taxon>
        <taxon>Sar</taxon>
        <taxon>Stramenopiles</taxon>
        <taxon>Oomycota</taxon>
        <taxon>Peronosporomycetes</taxon>
        <taxon>Peronosporales</taxon>
        <taxon>Peronosporaceae</taxon>
        <taxon>Phytophthora</taxon>
    </lineage>
</organism>
<evidence type="ECO:0000313" key="1">
    <source>
        <dbReference type="EMBL" id="OWY95054.1"/>
    </source>
</evidence>
<proteinExistence type="predicted"/>
<dbReference type="EMBL" id="NBNE01013490">
    <property type="protein sequence ID" value="OWY95054.1"/>
    <property type="molecule type" value="Genomic_DNA"/>
</dbReference>
<reference evidence="2" key="1">
    <citation type="submission" date="2017-03" db="EMBL/GenBank/DDBJ databases">
        <title>Phytopthora megakarya and P. palmivora, two closely related causual agents of cacao black pod achieved similar genome size and gene model numbers by different mechanisms.</title>
        <authorList>
            <person name="Ali S."/>
            <person name="Shao J."/>
            <person name="Larry D.J."/>
            <person name="Kronmiller B."/>
            <person name="Shen D."/>
            <person name="Strem M.D."/>
            <person name="Melnick R.L."/>
            <person name="Guiltinan M.J."/>
            <person name="Tyler B.M."/>
            <person name="Meinhardt L.W."/>
            <person name="Bailey B.A."/>
        </authorList>
    </citation>
    <scope>NUCLEOTIDE SEQUENCE [LARGE SCALE GENOMIC DNA]</scope>
    <source>
        <strain evidence="2">zdho120</strain>
    </source>
</reference>
<dbReference type="STRING" id="4795.A0A225UPL2"/>
<evidence type="ECO:0000313" key="2">
    <source>
        <dbReference type="Proteomes" id="UP000198211"/>
    </source>
</evidence>
<accession>A0A225UPL2</accession>
<sequence length="163" mass="17676">MTAASKAFAYVFNTTTEDKKVSKVLSNWKSDDKPKIPSLKLVASCLHQAPDSKSEEQGLSLFPDKGSFVTCPINVIAMALGFCLDPKASNYADCVMKTGNKAELGLQAFLRSRGIKRKFGSGLLKQLRALNREGAFAGLIKQHHAREASGQISDPAPEVTKTF</sequence>
<dbReference type="Proteomes" id="UP000198211">
    <property type="component" value="Unassembled WGS sequence"/>
</dbReference>